<name>A0ACB8QPK4_9AGAM</name>
<reference evidence="1" key="1">
    <citation type="submission" date="2021-02" db="EMBL/GenBank/DDBJ databases">
        <authorList>
            <consortium name="DOE Joint Genome Institute"/>
            <person name="Ahrendt S."/>
            <person name="Looney B.P."/>
            <person name="Miyauchi S."/>
            <person name="Morin E."/>
            <person name="Drula E."/>
            <person name="Courty P.E."/>
            <person name="Chicoki N."/>
            <person name="Fauchery L."/>
            <person name="Kohler A."/>
            <person name="Kuo A."/>
            <person name="Labutti K."/>
            <person name="Pangilinan J."/>
            <person name="Lipzen A."/>
            <person name="Riley R."/>
            <person name="Andreopoulos W."/>
            <person name="He G."/>
            <person name="Johnson J."/>
            <person name="Barry K.W."/>
            <person name="Grigoriev I.V."/>
            <person name="Nagy L."/>
            <person name="Hibbett D."/>
            <person name="Henrissat B."/>
            <person name="Matheny P.B."/>
            <person name="Labbe J."/>
            <person name="Martin F."/>
        </authorList>
    </citation>
    <scope>NUCLEOTIDE SEQUENCE</scope>
    <source>
        <strain evidence="1">EC-137</strain>
    </source>
</reference>
<evidence type="ECO:0000313" key="1">
    <source>
        <dbReference type="EMBL" id="KAI0033573.1"/>
    </source>
</evidence>
<accession>A0ACB8QPK4</accession>
<reference evidence="1" key="2">
    <citation type="journal article" date="2022" name="New Phytol.">
        <title>Evolutionary transition to the ectomycorrhizal habit in the genomes of a hyperdiverse lineage of mushroom-forming fungi.</title>
        <authorList>
            <person name="Looney B."/>
            <person name="Miyauchi S."/>
            <person name="Morin E."/>
            <person name="Drula E."/>
            <person name="Courty P.E."/>
            <person name="Kohler A."/>
            <person name="Kuo A."/>
            <person name="LaButti K."/>
            <person name="Pangilinan J."/>
            <person name="Lipzen A."/>
            <person name="Riley R."/>
            <person name="Andreopoulos W."/>
            <person name="He G."/>
            <person name="Johnson J."/>
            <person name="Nolan M."/>
            <person name="Tritt A."/>
            <person name="Barry K.W."/>
            <person name="Grigoriev I.V."/>
            <person name="Nagy L.G."/>
            <person name="Hibbett D."/>
            <person name="Henrissat B."/>
            <person name="Matheny P.B."/>
            <person name="Labbe J."/>
            <person name="Martin F.M."/>
        </authorList>
    </citation>
    <scope>NUCLEOTIDE SEQUENCE</scope>
    <source>
        <strain evidence="1">EC-137</strain>
    </source>
</reference>
<gene>
    <name evidence="1" type="ORF">K488DRAFT_84772</name>
</gene>
<sequence length="812" mass="90323">MNRTNIMDKASSVSAALNAGKQPSQQQINAWVNELLQGPLLKAEKTEIGGELSESGRRLATDLRNVLETYKLYGERKNGNSNLQETLWHLRQADLSNTSLSVDVSVDQRQAKRDYRAVSSSLRTSLEVLWQSAAIEGSGVFADFASFVRLSLADTAELLSDKAAKVAQDIRTIEDEVQAGDRNAVGVKEKLEEEQGDELHVKFEESMDAIKDYGSSAIATGEQAADTAQELTERSCNRLREVGHQIAKRASEDEEYRRSLDTIFDLVDKWIHLSGDAAADVSQSTSLESFINDPTPEQHLVKAIRSVRKLLENIAGGKNFDPLFSALQQCVIDVRNDPDLQQWLSDFLALVKKNLDTVGQIDSKETKGEREDLKKRWKRLTENADNKQWRDDAEVLRREFKVIQRRLDNDPDLQSIRRAHAQLGQDIEELFVDVAATGVQSLIDNAAWAWQDLFNVFVPRVLGVFKRIPIPRTEYKDPEIEFVLENLDISSFNLLPGHVFLRNITDVDISAPETGAAKTAVGSLTHLHVKGLQLRLDDISFYYKDKTATVGPSEYTGLVAVTLPPQGVDLDVKFRMIPNTPEGLKNRQVRQAFHRIEHINVSVNSDAKFEVKQSNHAVLLTVFKPLLNARLRDSLQTVLEEQVRGVLEAADHVAYDVCQRAQVFADAGLSRGPAVTAAFWSELGRLQRLPGGMFSGWQATGTGLVKDLGNNATLAMGAEPQVLAPGQRGPQGTLSEPLAQKMDRAAREAADQMNVDVPNVGDLQEGAKDAVDQARHGIKQGIRSVHTYQELVREKQRLEESRSGWQSDAFDV</sequence>
<proteinExistence type="predicted"/>
<dbReference type="Proteomes" id="UP000814128">
    <property type="component" value="Unassembled WGS sequence"/>
</dbReference>
<dbReference type="EMBL" id="MU273516">
    <property type="protein sequence ID" value="KAI0033573.1"/>
    <property type="molecule type" value="Genomic_DNA"/>
</dbReference>
<comment type="caution">
    <text evidence="1">The sequence shown here is derived from an EMBL/GenBank/DDBJ whole genome shotgun (WGS) entry which is preliminary data.</text>
</comment>
<evidence type="ECO:0000313" key="2">
    <source>
        <dbReference type="Proteomes" id="UP000814128"/>
    </source>
</evidence>
<organism evidence="1 2">
    <name type="scientific">Vararia minispora EC-137</name>
    <dbReference type="NCBI Taxonomy" id="1314806"/>
    <lineage>
        <taxon>Eukaryota</taxon>
        <taxon>Fungi</taxon>
        <taxon>Dikarya</taxon>
        <taxon>Basidiomycota</taxon>
        <taxon>Agaricomycotina</taxon>
        <taxon>Agaricomycetes</taxon>
        <taxon>Russulales</taxon>
        <taxon>Lachnocladiaceae</taxon>
        <taxon>Vararia</taxon>
    </lineage>
</organism>
<keyword evidence="2" id="KW-1185">Reference proteome</keyword>
<protein>
    <submittedName>
        <fullName evidence="1">Uncharacterized protein</fullName>
    </submittedName>
</protein>